<dbReference type="Gene3D" id="3.30.497.10">
    <property type="entry name" value="Antithrombin, subunit I, domain 2"/>
    <property type="match status" value="1"/>
</dbReference>
<keyword evidence="2" id="KW-0646">Protease inhibitor</keyword>
<evidence type="ECO:0000256" key="2">
    <source>
        <dbReference type="ARBA" id="ARBA00022690"/>
    </source>
</evidence>
<dbReference type="InterPro" id="IPR023796">
    <property type="entry name" value="Serpin_dom"/>
</dbReference>
<dbReference type="CDD" id="cd19601">
    <property type="entry name" value="serpin42Da-like"/>
    <property type="match status" value="1"/>
</dbReference>
<sequence>MVASYRFPSPGALDEYSPIGAVSGGSSGFTLQLYQDLSAQPGNLIFSPISLQIALVLVYLGAKGNTAFEIARGLHLKDNKKVIEAAFTEVMQQLNGYKEVTLEIANKVFLKQGFKIKDDFKKAALKFNSGAEELDFKRSEEARAQINRWVEERTHQKINNLIKPGVLSSFTQMVIANAVYFKGDWVTQFEKTNTSPMPFHSEKATNVDMMIVKDRFRYTDLPQLDSQVLLMPYKGDRFCMMVLLPRRVNGLFAAEKKIRSIDLFDVVDDTYWRTVHVYLPKFKMEYERGLAEILPRYGMLDMFSPYRANFSGISDTPVAVSNVIHKAFVEVNEEGTEAAAATAVEVAVLSSIVQPPPQPVVFKADRPFAFFILDLATRMALFAGRLSSPNV</sequence>
<dbReference type="EMBL" id="MT005546">
    <property type="protein sequence ID" value="QIR83411.1"/>
    <property type="molecule type" value="mRNA"/>
</dbReference>
<dbReference type="SUPFAM" id="SSF56574">
    <property type="entry name" value="Serpins"/>
    <property type="match status" value="1"/>
</dbReference>
<evidence type="ECO:0000256" key="1">
    <source>
        <dbReference type="ARBA" id="ARBA00009500"/>
    </source>
</evidence>
<feature type="domain" description="Serpin" evidence="5">
    <location>
        <begin position="31"/>
        <end position="389"/>
    </location>
</feature>
<dbReference type="InterPro" id="IPR042178">
    <property type="entry name" value="Serpin_sf_1"/>
</dbReference>
<dbReference type="PANTHER" id="PTHR11461:SF211">
    <property type="entry name" value="GH10112P-RELATED"/>
    <property type="match status" value="1"/>
</dbReference>
<accession>A0A6G9W448</accession>
<dbReference type="Pfam" id="PF00079">
    <property type="entry name" value="Serpin"/>
    <property type="match status" value="1"/>
</dbReference>
<keyword evidence="3" id="KW-0722">Serine protease inhibitor</keyword>
<dbReference type="InterPro" id="IPR000215">
    <property type="entry name" value="Serpin_fam"/>
</dbReference>
<evidence type="ECO:0000256" key="3">
    <source>
        <dbReference type="ARBA" id="ARBA00022900"/>
    </source>
</evidence>
<evidence type="ECO:0000313" key="6">
    <source>
        <dbReference type="EMBL" id="QIR83411.1"/>
    </source>
</evidence>
<dbReference type="GO" id="GO:0005615">
    <property type="term" value="C:extracellular space"/>
    <property type="evidence" value="ECO:0007669"/>
    <property type="project" value="InterPro"/>
</dbReference>
<protein>
    <submittedName>
        <fullName evidence="6">Serpin 4</fullName>
    </submittedName>
</protein>
<organism evidence="6">
    <name type="scientific">Locusta migratoria</name>
    <name type="common">Migratory locust</name>
    <dbReference type="NCBI Taxonomy" id="7004"/>
    <lineage>
        <taxon>Eukaryota</taxon>
        <taxon>Metazoa</taxon>
        <taxon>Ecdysozoa</taxon>
        <taxon>Arthropoda</taxon>
        <taxon>Hexapoda</taxon>
        <taxon>Insecta</taxon>
        <taxon>Pterygota</taxon>
        <taxon>Neoptera</taxon>
        <taxon>Polyneoptera</taxon>
        <taxon>Orthoptera</taxon>
        <taxon>Caelifera</taxon>
        <taxon>Acrididea</taxon>
        <taxon>Acridomorpha</taxon>
        <taxon>Acridoidea</taxon>
        <taxon>Acrididae</taxon>
        <taxon>Oedipodinae</taxon>
        <taxon>Locusta</taxon>
    </lineage>
</organism>
<comment type="similarity">
    <text evidence="1 4">Belongs to the serpin family.</text>
</comment>
<dbReference type="InterPro" id="IPR042185">
    <property type="entry name" value="Serpin_sf_2"/>
</dbReference>
<proteinExistence type="evidence at transcript level"/>
<dbReference type="Gene3D" id="2.30.39.10">
    <property type="entry name" value="Alpha-1-antitrypsin, domain 1"/>
    <property type="match status" value="1"/>
</dbReference>
<name>A0A6G9W448_LOCMI</name>
<dbReference type="InterPro" id="IPR036186">
    <property type="entry name" value="Serpin_sf"/>
</dbReference>
<reference evidence="6" key="1">
    <citation type="journal article" date="2020" name="FEBS Open Bio">
        <title>Serpin7 controls egg diapause of migratory locust (Locusta migratoria) by regulating polyphenol oxidase.</title>
        <authorList>
            <person name="Chen J."/>
            <person name="Cui D."/>
            <person name="Ullah H."/>
            <person name="Hao K."/>
            <person name="Tu X."/>
            <person name="Zhang Z."/>
        </authorList>
    </citation>
    <scope>NUCLEOTIDE SEQUENCE</scope>
</reference>
<dbReference type="GO" id="GO:0004867">
    <property type="term" value="F:serine-type endopeptidase inhibitor activity"/>
    <property type="evidence" value="ECO:0007669"/>
    <property type="project" value="UniProtKB-KW"/>
</dbReference>
<evidence type="ECO:0000259" key="5">
    <source>
        <dbReference type="SMART" id="SM00093"/>
    </source>
</evidence>
<dbReference type="AlphaFoldDB" id="A0A6G9W448"/>
<dbReference type="SMART" id="SM00093">
    <property type="entry name" value="SERPIN"/>
    <property type="match status" value="1"/>
</dbReference>
<evidence type="ECO:0000256" key="4">
    <source>
        <dbReference type="RuleBase" id="RU000411"/>
    </source>
</evidence>
<dbReference type="PANTHER" id="PTHR11461">
    <property type="entry name" value="SERINE PROTEASE INHIBITOR, SERPIN"/>
    <property type="match status" value="1"/>
</dbReference>